<dbReference type="Gene3D" id="3.40.190.150">
    <property type="entry name" value="Bordetella uptake gene, domain 1"/>
    <property type="match status" value="1"/>
</dbReference>
<proteinExistence type="inferred from homology"/>
<dbReference type="PANTHER" id="PTHR42928:SF5">
    <property type="entry name" value="BLR1237 PROTEIN"/>
    <property type="match status" value="1"/>
</dbReference>
<protein>
    <recommendedName>
        <fullName evidence="7">ABC transporter substrate-binding protein</fullName>
    </recommendedName>
</protein>
<feature type="chain" id="PRO_5008258502" description="ABC transporter substrate-binding protein" evidence="2">
    <location>
        <begin position="22"/>
        <end position="323"/>
    </location>
</feature>
<dbReference type="SUPFAM" id="SSF53850">
    <property type="entry name" value="Periplasmic binding protein-like II"/>
    <property type="match status" value="1"/>
</dbReference>
<name>A0A193G0A6_9BORD</name>
<feature type="signal peptide" evidence="2">
    <location>
        <begin position="1"/>
        <end position="21"/>
    </location>
</feature>
<dbReference type="KEGG" id="bbro:BAU06_17090"/>
<dbReference type="PIRSF" id="PIRSF017082">
    <property type="entry name" value="YflP"/>
    <property type="match status" value="1"/>
</dbReference>
<dbReference type="RefSeq" id="WP_066352580.1">
    <property type="nucleotide sequence ID" value="NZ_CBCSFJ010000030.1"/>
</dbReference>
<gene>
    <name evidence="3" type="ORF">BAU06_17090</name>
    <name evidence="4" type="ORF">BAU08_17335</name>
</gene>
<dbReference type="PANTHER" id="PTHR42928">
    <property type="entry name" value="TRICARBOXYLATE-BINDING PROTEIN"/>
    <property type="match status" value="1"/>
</dbReference>
<dbReference type="Proteomes" id="UP000091897">
    <property type="component" value="Chromosome"/>
</dbReference>
<evidence type="ECO:0000256" key="2">
    <source>
        <dbReference type="SAM" id="SignalP"/>
    </source>
</evidence>
<dbReference type="EMBL" id="CP016170">
    <property type="protein sequence ID" value="ANN67783.1"/>
    <property type="molecule type" value="Genomic_DNA"/>
</dbReference>
<dbReference type="Pfam" id="PF03401">
    <property type="entry name" value="TctC"/>
    <property type="match status" value="1"/>
</dbReference>
<accession>A0A193G0A6</accession>
<evidence type="ECO:0000313" key="6">
    <source>
        <dbReference type="Proteomes" id="UP000092213"/>
    </source>
</evidence>
<dbReference type="Proteomes" id="UP000092213">
    <property type="component" value="Chromosome"/>
</dbReference>
<evidence type="ECO:0000313" key="3">
    <source>
        <dbReference type="EMBL" id="ANN67783.1"/>
    </source>
</evidence>
<evidence type="ECO:0000313" key="4">
    <source>
        <dbReference type="EMBL" id="ANN72876.1"/>
    </source>
</evidence>
<sequence length="323" mass="33220">MNTCRVLLAAVLALSALPAGATGAAASWPSQPIRLIVPYPPGGSVDNLARLLAPTLGQKLGQPVVVENKAGASGTIGVDATVRAAPDGGTFGFGVPGAISGLPHVMKVPYDVAAIQYVSLVARIPVVFVVNPAMAENSLPAFIAAAKKNPGKYNYASAGNLTTPHLAGELLKQQAGIEIMHVPYKGAAPAATALLSNEVQMFPADASAVLAFIKAGKMRALAVGSPERFVGLPDVPATRELGMPGVQVESNYGVIAPTGTPAAIVDKMAAAIAASLQEPALRARIIEQGAVPQATTPAEYRKLMESESRKWGEVIRRGNLGLQ</sequence>
<dbReference type="CDD" id="cd07012">
    <property type="entry name" value="PBP2_Bug_TTT"/>
    <property type="match status" value="1"/>
</dbReference>
<dbReference type="OrthoDB" id="8886359at2"/>
<keyword evidence="5" id="KW-1185">Reference proteome</keyword>
<reference evidence="5 6" key="1">
    <citation type="submission" date="2016-06" db="EMBL/GenBank/DDBJ databases">
        <title>Complete genome sequences of Bordetella bronchialis and Bordetella flabilis.</title>
        <authorList>
            <person name="LiPuma J.J."/>
            <person name="Spilker T."/>
        </authorList>
    </citation>
    <scope>NUCLEOTIDE SEQUENCE [LARGE SCALE GENOMIC DNA]</scope>
    <source>
        <strain evidence="4 6">AU17976</strain>
        <strain evidence="3 5">AU3182</strain>
    </source>
</reference>
<dbReference type="InterPro" id="IPR005064">
    <property type="entry name" value="BUG"/>
</dbReference>
<comment type="similarity">
    <text evidence="1">Belongs to the UPF0065 (bug) family.</text>
</comment>
<dbReference type="STRING" id="463025.BAU08_17335"/>
<dbReference type="Gene3D" id="3.40.190.10">
    <property type="entry name" value="Periplasmic binding protein-like II"/>
    <property type="match status" value="1"/>
</dbReference>
<dbReference type="EMBL" id="CP016171">
    <property type="protein sequence ID" value="ANN72876.1"/>
    <property type="molecule type" value="Genomic_DNA"/>
</dbReference>
<evidence type="ECO:0000313" key="5">
    <source>
        <dbReference type="Proteomes" id="UP000091897"/>
    </source>
</evidence>
<keyword evidence="2" id="KW-0732">Signal</keyword>
<evidence type="ECO:0008006" key="7">
    <source>
        <dbReference type="Google" id="ProtNLM"/>
    </source>
</evidence>
<dbReference type="InterPro" id="IPR042100">
    <property type="entry name" value="Bug_dom1"/>
</dbReference>
<dbReference type="AlphaFoldDB" id="A0A193G0A6"/>
<organism evidence="4 6">
    <name type="scientific">Bordetella bronchialis</name>
    <dbReference type="NCBI Taxonomy" id="463025"/>
    <lineage>
        <taxon>Bacteria</taxon>
        <taxon>Pseudomonadati</taxon>
        <taxon>Pseudomonadota</taxon>
        <taxon>Betaproteobacteria</taxon>
        <taxon>Burkholderiales</taxon>
        <taxon>Alcaligenaceae</taxon>
        <taxon>Bordetella</taxon>
    </lineage>
</organism>
<evidence type="ECO:0000256" key="1">
    <source>
        <dbReference type="ARBA" id="ARBA00006987"/>
    </source>
</evidence>